<dbReference type="AlphaFoldDB" id="A0A0T9AVR0"/>
<gene>
    <name evidence="5" type="ORF">ERS007679_02579</name>
    <name evidence="1" type="ORF">ERS007681_02858</name>
    <name evidence="2" type="ORF">ERS007688_02062</name>
    <name evidence="4" type="ORF">ERS007703_00848</name>
    <name evidence="6" type="ORF">ERS007720_02958</name>
    <name evidence="3" type="ORF">ERS027646_00244</name>
</gene>
<evidence type="ECO:0000313" key="2">
    <source>
        <dbReference type="EMBL" id="CFE52203.1"/>
    </source>
</evidence>
<name>A0A0T9AVR0_MYCTX</name>
<evidence type="ECO:0000313" key="5">
    <source>
        <dbReference type="EMBL" id="COV85195.1"/>
    </source>
</evidence>
<dbReference type="Proteomes" id="UP000046947">
    <property type="component" value="Unassembled WGS sequence"/>
</dbReference>
<dbReference type="EMBL" id="CSAE01000059">
    <property type="protein sequence ID" value="COV21854.1"/>
    <property type="molecule type" value="Genomic_DNA"/>
</dbReference>
<evidence type="ECO:0000313" key="8">
    <source>
        <dbReference type="Proteomes" id="UP000044938"/>
    </source>
</evidence>
<reference evidence="7 8" key="2">
    <citation type="submission" date="2015-03" db="EMBL/GenBank/DDBJ databases">
        <authorList>
            <consortium name="Pathogen Informatics"/>
        </authorList>
    </citation>
    <scope>NUCLEOTIDE SEQUENCE [LARGE SCALE GENOMIC DNA]</scope>
    <source>
        <strain evidence="3 12">Bir 172</strain>
        <strain evidence="5 9">G09801536</strain>
        <strain evidence="1 11">G09901357</strain>
        <strain evidence="2 10">H09601792</strain>
        <strain evidence="7">K00500041</strain>
        <strain evidence="6 8">M09401471</strain>
    </source>
</reference>
<dbReference type="EMBL" id="CNGE01000022">
    <property type="protein sequence ID" value="CKR62819.1"/>
    <property type="molecule type" value="Genomic_DNA"/>
</dbReference>
<dbReference type="EMBL" id="CFOE01000422">
    <property type="protein sequence ID" value="CFE41295.1"/>
    <property type="molecule type" value="Genomic_DNA"/>
</dbReference>
<evidence type="ECO:0000313" key="7">
    <source>
        <dbReference type="Proteomes" id="UP000038802"/>
    </source>
</evidence>
<accession>A0A0T9AVR0</accession>
<evidence type="ECO:0000313" key="1">
    <source>
        <dbReference type="EMBL" id="CFE41295.1"/>
    </source>
</evidence>
<dbReference type="EMBL" id="CSAD01000367">
    <property type="protein sequence ID" value="COV85195.1"/>
    <property type="molecule type" value="Genomic_DNA"/>
</dbReference>
<proteinExistence type="predicted"/>
<evidence type="ECO:0000313" key="6">
    <source>
        <dbReference type="EMBL" id="COW62260.1"/>
    </source>
</evidence>
<protein>
    <submittedName>
        <fullName evidence="4">Uncharacterized protein</fullName>
    </submittedName>
</protein>
<reference evidence="4" key="1">
    <citation type="submission" date="2015-03" db="EMBL/GenBank/DDBJ databases">
        <authorList>
            <person name="Murphy D."/>
        </authorList>
    </citation>
    <scope>NUCLEOTIDE SEQUENCE [LARGE SCALE GENOMIC DNA]</scope>
    <source>
        <strain evidence="4">K00500041</strain>
    </source>
</reference>
<dbReference type="EMBL" id="CFOH01000312">
    <property type="protein sequence ID" value="CFE52203.1"/>
    <property type="molecule type" value="Genomic_DNA"/>
</dbReference>
<dbReference type="Proteomes" id="UP000045842">
    <property type="component" value="Unassembled WGS sequence"/>
</dbReference>
<dbReference type="Proteomes" id="UP000044938">
    <property type="component" value="Unassembled WGS sequence"/>
</dbReference>
<dbReference type="Proteomes" id="UP000048289">
    <property type="component" value="Unassembled WGS sequence"/>
</dbReference>
<evidence type="ECO:0000313" key="3">
    <source>
        <dbReference type="EMBL" id="CKR62819.1"/>
    </source>
</evidence>
<evidence type="ECO:0000313" key="9">
    <source>
        <dbReference type="Proteomes" id="UP000045842"/>
    </source>
</evidence>
<evidence type="ECO:0000313" key="11">
    <source>
        <dbReference type="Proteomes" id="UP000048289"/>
    </source>
</evidence>
<evidence type="ECO:0000313" key="12">
    <source>
        <dbReference type="Proteomes" id="UP000048948"/>
    </source>
</evidence>
<dbReference type="Proteomes" id="UP000048948">
    <property type="component" value="Unassembled WGS sequence"/>
</dbReference>
<evidence type="ECO:0000313" key="10">
    <source>
        <dbReference type="Proteomes" id="UP000046947"/>
    </source>
</evidence>
<sequence length="104" mass="11459">MRHDIGDRLPVYRESHRHPGLDRIDHLTCAISQIPHTHLHVRQRGTVTFPSPSPPRLTVRPYWRASAMRIACSGSTRWPAAAAASAIASCTPLIRPLNALLPGA</sequence>
<dbReference type="Proteomes" id="UP000038802">
    <property type="component" value="Unassembled WGS sequence"/>
</dbReference>
<organism evidence="4 7">
    <name type="scientific">Mycobacterium tuberculosis</name>
    <dbReference type="NCBI Taxonomy" id="1773"/>
    <lineage>
        <taxon>Bacteria</taxon>
        <taxon>Bacillati</taxon>
        <taxon>Actinomycetota</taxon>
        <taxon>Actinomycetes</taxon>
        <taxon>Mycobacteriales</taxon>
        <taxon>Mycobacteriaceae</taxon>
        <taxon>Mycobacterium</taxon>
        <taxon>Mycobacterium tuberculosis complex</taxon>
    </lineage>
</organism>
<evidence type="ECO:0000313" key="4">
    <source>
        <dbReference type="EMBL" id="COV21854.1"/>
    </source>
</evidence>
<dbReference type="EMBL" id="CSAJ01000429">
    <property type="protein sequence ID" value="COW62260.1"/>
    <property type="molecule type" value="Genomic_DNA"/>
</dbReference>